<dbReference type="InterPro" id="IPR000182">
    <property type="entry name" value="GNAT_dom"/>
</dbReference>
<organism evidence="3 4">
    <name type="scientific">Priapulus caudatus</name>
    <name type="common">Priapulid worm</name>
    <dbReference type="NCBI Taxonomy" id="37621"/>
    <lineage>
        <taxon>Eukaryota</taxon>
        <taxon>Metazoa</taxon>
        <taxon>Ecdysozoa</taxon>
        <taxon>Scalidophora</taxon>
        <taxon>Priapulida</taxon>
        <taxon>Priapulimorpha</taxon>
        <taxon>Priapulimorphida</taxon>
        <taxon>Priapulidae</taxon>
        <taxon>Priapulus</taxon>
    </lineage>
</organism>
<sequence>MASAIRLAVSQLPELTRRLERFFPLSLKAYYLAQSVHGGQWSGVEFVVDDWPDFGALVYRPAKGSDGKHFSKFTAKNYGLYGESRERLTRLLSIPGIVNWEKDAIFSAVRVETELDALRDATGERGKLVDGEPARMYYREIDEQLPDCSLPDGWTATKIPQDAVGKLMQNWAFGTTEGAEEYIKQCLQFPSCALWDAKGEMMGCLMSHEYGSNGLLFVDKSVRRQGVALELAHRLQKAMLEAGRKNTFVYAAYSNEAAHQFAHATGFSVVPKGDSLRCYYTPASAKL</sequence>
<keyword evidence="1" id="KW-0012">Acyltransferase</keyword>
<evidence type="ECO:0000256" key="1">
    <source>
        <dbReference type="RuleBase" id="RU368002"/>
    </source>
</evidence>
<dbReference type="GeneID" id="106806837"/>
<name>A0ABM1DWX6_PRICU</name>
<dbReference type="InterPro" id="IPR013653">
    <property type="entry name" value="GCN5-like_dom"/>
</dbReference>
<dbReference type="InterPro" id="IPR010313">
    <property type="entry name" value="Glycine_N-acyltransferase"/>
</dbReference>
<dbReference type="InterPro" id="IPR016181">
    <property type="entry name" value="Acyl_CoA_acyltransferase"/>
</dbReference>
<reference evidence="4 5" key="1">
    <citation type="submission" date="2025-05" db="UniProtKB">
        <authorList>
            <consortium name="RefSeq"/>
        </authorList>
    </citation>
    <scope>IDENTIFICATION</scope>
</reference>
<accession>A0ABM1DWX6</accession>
<dbReference type="RefSeq" id="XP_014664449.1">
    <property type="nucleotide sequence ID" value="XM_014808963.1"/>
</dbReference>
<dbReference type="Proteomes" id="UP000695022">
    <property type="component" value="Unplaced"/>
</dbReference>
<dbReference type="Pfam" id="PF06021">
    <property type="entry name" value="Gly_acyl_tr_N"/>
    <property type="match status" value="1"/>
</dbReference>
<evidence type="ECO:0000313" key="4">
    <source>
        <dbReference type="RefSeq" id="XP_014664447.1"/>
    </source>
</evidence>
<feature type="domain" description="N-acetyltransferase" evidence="2">
    <location>
        <begin position="136"/>
        <end position="287"/>
    </location>
</feature>
<gene>
    <name evidence="4 5 6" type="primary">LOC106806837</name>
</gene>
<comment type="similarity">
    <text evidence="1">Belongs to the glycine N-acyltransferase family.</text>
</comment>
<dbReference type="SUPFAM" id="SSF55729">
    <property type="entry name" value="Acyl-CoA N-acyltransferases (Nat)"/>
    <property type="match status" value="1"/>
</dbReference>
<protein>
    <recommendedName>
        <fullName evidence="1">Glycine N-acyltransferase-like protein</fullName>
        <ecNumber evidence="1">2.3.1.-</ecNumber>
    </recommendedName>
</protein>
<dbReference type="Pfam" id="PF08445">
    <property type="entry name" value="FR47"/>
    <property type="match status" value="1"/>
</dbReference>
<proteinExistence type="inferred from homology"/>
<dbReference type="PANTHER" id="PTHR15298:SF1">
    <property type="entry name" value="GLYCINE N-ACYLTRANSFERASE-LIKE PROTEIN"/>
    <property type="match status" value="1"/>
</dbReference>
<dbReference type="Gene3D" id="3.40.630.30">
    <property type="match status" value="1"/>
</dbReference>
<evidence type="ECO:0000313" key="3">
    <source>
        <dbReference type="Proteomes" id="UP000695022"/>
    </source>
</evidence>
<dbReference type="InterPro" id="IPR015938">
    <property type="entry name" value="Glycine_N-acyltransferase_N"/>
</dbReference>
<dbReference type="RefSeq" id="XP_014664447.1">
    <property type="nucleotide sequence ID" value="XM_014808961.1"/>
</dbReference>
<evidence type="ECO:0000313" key="5">
    <source>
        <dbReference type="RefSeq" id="XP_014664448.1"/>
    </source>
</evidence>
<keyword evidence="3" id="KW-1185">Reference proteome</keyword>
<evidence type="ECO:0000259" key="2">
    <source>
        <dbReference type="PROSITE" id="PS51186"/>
    </source>
</evidence>
<dbReference type="EC" id="2.3.1.-" evidence="1"/>
<dbReference type="PROSITE" id="PS51186">
    <property type="entry name" value="GNAT"/>
    <property type="match status" value="1"/>
</dbReference>
<evidence type="ECO:0000313" key="6">
    <source>
        <dbReference type="RefSeq" id="XP_014664449.1"/>
    </source>
</evidence>
<dbReference type="PANTHER" id="PTHR15298">
    <property type="entry name" value="L-COA N-ACYLTRANSFERASE-RELATED"/>
    <property type="match status" value="1"/>
</dbReference>
<keyword evidence="1" id="KW-0808">Transferase</keyword>
<dbReference type="RefSeq" id="XP_014664448.1">
    <property type="nucleotide sequence ID" value="XM_014808962.1"/>
</dbReference>